<dbReference type="SMART" id="SM00358">
    <property type="entry name" value="DSRM"/>
    <property type="match status" value="1"/>
</dbReference>
<evidence type="ECO:0000256" key="1">
    <source>
        <dbReference type="ARBA" id="ARBA00000109"/>
    </source>
</evidence>
<comment type="subunit">
    <text evidence="13">Homodimer.</text>
</comment>
<keyword evidence="9 13" id="KW-0378">Hydrolase</keyword>
<evidence type="ECO:0000313" key="15">
    <source>
        <dbReference type="Proteomes" id="UP000232227"/>
    </source>
</evidence>
<gene>
    <name evidence="13 14" type="primary">rnc</name>
    <name evidence="14" type="ORF">CP520_02060</name>
</gene>
<dbReference type="PROSITE" id="PS50142">
    <property type="entry name" value="RNASE_3_2"/>
    <property type="match status" value="1"/>
</dbReference>
<keyword evidence="11 13" id="KW-0694">RNA-binding</keyword>
<dbReference type="Pfam" id="PF14622">
    <property type="entry name" value="Ribonucleas_3_3"/>
    <property type="match status" value="1"/>
</dbReference>
<dbReference type="Proteomes" id="UP000232227">
    <property type="component" value="Chromosome"/>
</dbReference>
<dbReference type="GO" id="GO:0006364">
    <property type="term" value="P:rRNA processing"/>
    <property type="evidence" value="ECO:0007669"/>
    <property type="project" value="UniProtKB-UniRule"/>
</dbReference>
<feature type="binding site" evidence="13">
    <location>
        <position position="131"/>
    </location>
    <ligand>
        <name>Mg(2+)</name>
        <dbReference type="ChEBI" id="CHEBI:18420"/>
    </ligand>
</feature>
<feature type="active site" evidence="13">
    <location>
        <position position="131"/>
    </location>
</feature>
<evidence type="ECO:0000256" key="10">
    <source>
        <dbReference type="ARBA" id="ARBA00022842"/>
    </source>
</evidence>
<comment type="catalytic activity">
    <reaction evidence="1 13">
        <text>Endonucleolytic cleavage to 5'-phosphomonoester.</text>
        <dbReference type="EC" id="3.1.26.3"/>
    </reaction>
</comment>
<evidence type="ECO:0000313" key="14">
    <source>
        <dbReference type="EMBL" id="ATG97530.1"/>
    </source>
</evidence>
<feature type="active site" evidence="13">
    <location>
        <position position="59"/>
    </location>
</feature>
<dbReference type="PANTHER" id="PTHR14950">
    <property type="entry name" value="DICER-RELATED"/>
    <property type="match status" value="1"/>
</dbReference>
<keyword evidence="8 13" id="KW-0255">Endonuclease</keyword>
<dbReference type="CDD" id="cd10845">
    <property type="entry name" value="DSRM_RNAse_III_family"/>
    <property type="match status" value="1"/>
</dbReference>
<dbReference type="GO" id="GO:0019843">
    <property type="term" value="F:rRNA binding"/>
    <property type="evidence" value="ECO:0007669"/>
    <property type="project" value="UniProtKB-KW"/>
</dbReference>
<keyword evidence="4 13" id="KW-0507">mRNA processing</keyword>
<dbReference type="OrthoDB" id="9805026at2"/>
<evidence type="ECO:0000256" key="6">
    <source>
        <dbReference type="ARBA" id="ARBA00022722"/>
    </source>
</evidence>
<evidence type="ECO:0000256" key="2">
    <source>
        <dbReference type="ARBA" id="ARBA00010183"/>
    </source>
</evidence>
<name>A0A291IRZ5_9MOLU</name>
<evidence type="ECO:0000256" key="5">
    <source>
        <dbReference type="ARBA" id="ARBA00022694"/>
    </source>
</evidence>
<dbReference type="KEGG" id="mlac:CP520_02060"/>
<dbReference type="GO" id="GO:0006397">
    <property type="term" value="P:mRNA processing"/>
    <property type="evidence" value="ECO:0007669"/>
    <property type="project" value="UniProtKB-UniRule"/>
</dbReference>
<dbReference type="GO" id="GO:0004525">
    <property type="term" value="F:ribonuclease III activity"/>
    <property type="evidence" value="ECO:0007669"/>
    <property type="project" value="UniProtKB-UniRule"/>
</dbReference>
<keyword evidence="3 13" id="KW-0698">rRNA processing</keyword>
<dbReference type="SMART" id="SM00535">
    <property type="entry name" value="RIBOc"/>
    <property type="match status" value="1"/>
</dbReference>
<keyword evidence="7 13" id="KW-0479">Metal-binding</keyword>
<dbReference type="RefSeq" id="WP_096862818.1">
    <property type="nucleotide sequence ID" value="NZ_CP023668.1"/>
</dbReference>
<evidence type="ECO:0000256" key="7">
    <source>
        <dbReference type="ARBA" id="ARBA00022723"/>
    </source>
</evidence>
<dbReference type="NCBIfam" id="TIGR02191">
    <property type="entry name" value="RNaseIII"/>
    <property type="match status" value="1"/>
</dbReference>
<protein>
    <recommendedName>
        <fullName evidence="13">Ribonuclease 3</fullName>
        <ecNumber evidence="13">3.1.26.3</ecNumber>
    </recommendedName>
    <alternativeName>
        <fullName evidence="13">Ribonuclease III</fullName>
        <shortName evidence="13">RNase III</shortName>
    </alternativeName>
</protein>
<dbReference type="GO" id="GO:0005737">
    <property type="term" value="C:cytoplasm"/>
    <property type="evidence" value="ECO:0007669"/>
    <property type="project" value="UniProtKB-SubCell"/>
</dbReference>
<dbReference type="EMBL" id="CP023668">
    <property type="protein sequence ID" value="ATG97530.1"/>
    <property type="molecule type" value="Genomic_DNA"/>
</dbReference>
<evidence type="ECO:0000256" key="13">
    <source>
        <dbReference type="HAMAP-Rule" id="MF_00104"/>
    </source>
</evidence>
<dbReference type="InterPro" id="IPR014720">
    <property type="entry name" value="dsRBD_dom"/>
</dbReference>
<keyword evidence="13" id="KW-0699">rRNA-binding</keyword>
<comment type="function">
    <text evidence="12 13">Digests double-stranded RNA. Involved in the processing of primary rRNA transcript to yield the immediate precursors to the large and small rRNAs (23S and 16S). Processes some mRNAs, and tRNAs when they are encoded in the rRNA operon. Processes pre-crRNA and tracrRNA of type II CRISPR loci if present in the organism.</text>
</comment>
<comment type="subcellular location">
    <subcellularLocation>
        <location evidence="13">Cytoplasm</location>
    </subcellularLocation>
</comment>
<reference evidence="14 15" key="1">
    <citation type="submission" date="2017-09" db="EMBL/GenBank/DDBJ databases">
        <title>SPAdes assembly of the Mesoplasma lactucae genome.</title>
        <authorList>
            <person name="Knight T.F."/>
            <person name="Rubinstein R."/>
            <person name="Citino T."/>
        </authorList>
    </citation>
    <scope>NUCLEOTIDE SEQUENCE [LARGE SCALE GENOMIC DNA]</scope>
    <source>
        <strain evidence="14 15">831-C4</strain>
    </source>
</reference>
<evidence type="ECO:0000256" key="9">
    <source>
        <dbReference type="ARBA" id="ARBA00022801"/>
    </source>
</evidence>
<dbReference type="SUPFAM" id="SSF69065">
    <property type="entry name" value="RNase III domain-like"/>
    <property type="match status" value="1"/>
</dbReference>
<proteinExistence type="inferred from homology"/>
<dbReference type="InterPro" id="IPR036389">
    <property type="entry name" value="RNase_III_sf"/>
</dbReference>
<dbReference type="Gene3D" id="1.10.1520.10">
    <property type="entry name" value="Ribonuclease III domain"/>
    <property type="match status" value="1"/>
</dbReference>
<dbReference type="InterPro" id="IPR000999">
    <property type="entry name" value="RNase_III_dom"/>
</dbReference>
<dbReference type="AlphaFoldDB" id="A0A291IRZ5"/>
<dbReference type="Pfam" id="PF00035">
    <property type="entry name" value="dsrm"/>
    <property type="match status" value="1"/>
</dbReference>
<evidence type="ECO:0000256" key="12">
    <source>
        <dbReference type="ARBA" id="ARBA00049596"/>
    </source>
</evidence>
<dbReference type="GO" id="GO:0008033">
    <property type="term" value="P:tRNA processing"/>
    <property type="evidence" value="ECO:0007669"/>
    <property type="project" value="UniProtKB-KW"/>
</dbReference>
<dbReference type="HAMAP" id="MF_00104">
    <property type="entry name" value="RNase_III"/>
    <property type="match status" value="1"/>
</dbReference>
<comment type="similarity">
    <text evidence="2">Belongs to the ribonuclease III family.</text>
</comment>
<comment type="cofactor">
    <cofactor evidence="13">
        <name>Mg(2+)</name>
        <dbReference type="ChEBI" id="CHEBI:18420"/>
    </cofactor>
</comment>
<dbReference type="EC" id="3.1.26.3" evidence="13"/>
<feature type="binding site" evidence="13">
    <location>
        <position position="128"/>
    </location>
    <ligand>
        <name>Mg(2+)</name>
        <dbReference type="ChEBI" id="CHEBI:18420"/>
    </ligand>
</feature>
<feature type="binding site" evidence="13">
    <location>
        <position position="55"/>
    </location>
    <ligand>
        <name>Mg(2+)</name>
        <dbReference type="ChEBI" id="CHEBI:18420"/>
    </ligand>
</feature>
<dbReference type="PROSITE" id="PS50137">
    <property type="entry name" value="DS_RBD"/>
    <property type="match status" value="1"/>
</dbReference>
<evidence type="ECO:0000256" key="3">
    <source>
        <dbReference type="ARBA" id="ARBA00022552"/>
    </source>
</evidence>
<keyword evidence="5 13" id="KW-0819">tRNA processing</keyword>
<dbReference type="Gene3D" id="3.30.160.20">
    <property type="match status" value="1"/>
</dbReference>
<keyword evidence="6 13" id="KW-0540">Nuclease</keyword>
<keyword evidence="15" id="KW-1185">Reference proteome</keyword>
<dbReference type="PROSITE" id="PS00517">
    <property type="entry name" value="RNASE_3_1"/>
    <property type="match status" value="1"/>
</dbReference>
<dbReference type="InterPro" id="IPR011907">
    <property type="entry name" value="RNase_III"/>
</dbReference>
<keyword evidence="13" id="KW-0963">Cytoplasm</keyword>
<dbReference type="FunFam" id="1.10.1520.10:FF:000001">
    <property type="entry name" value="Ribonuclease 3"/>
    <property type="match status" value="1"/>
</dbReference>
<sequence length="244" mass="28250">MATKNNQSKANDDFTKYFESNFKIKVNNHNLFDQALTHNSYANEKKKPYTYQRLEFLGDAILQKHMSLYFYKNLPKIDEGKLTKERSNAVREETLASVTKQIGLNRFIRLGNGEEASGGREKPSILADVFESTTAAIYLDNEDNNPDEVIKKWLKETLIKYISEPEYLDSIRDYKSELQELLQAENRNDLQYVVKSQKSVENNNIEYIVDVKLDNQTFGEGKGYSKQHAEQEAAKNCLNKLRVK</sequence>
<organism evidence="14 15">
    <name type="scientific">Mesoplasma lactucae ATCC 49193</name>
    <dbReference type="NCBI Taxonomy" id="81460"/>
    <lineage>
        <taxon>Bacteria</taxon>
        <taxon>Bacillati</taxon>
        <taxon>Mycoplasmatota</taxon>
        <taxon>Mollicutes</taxon>
        <taxon>Entomoplasmatales</taxon>
        <taxon>Entomoplasmataceae</taxon>
        <taxon>Mesoplasma</taxon>
    </lineage>
</organism>
<dbReference type="PANTHER" id="PTHR14950:SF37">
    <property type="entry name" value="ENDORIBONUCLEASE DICER"/>
    <property type="match status" value="1"/>
</dbReference>
<keyword evidence="10 13" id="KW-0460">Magnesium</keyword>
<accession>A0A291IRZ5</accession>
<evidence type="ECO:0000256" key="11">
    <source>
        <dbReference type="ARBA" id="ARBA00022884"/>
    </source>
</evidence>
<evidence type="ECO:0000256" key="4">
    <source>
        <dbReference type="ARBA" id="ARBA00022664"/>
    </source>
</evidence>
<dbReference type="GO" id="GO:0046872">
    <property type="term" value="F:metal ion binding"/>
    <property type="evidence" value="ECO:0007669"/>
    <property type="project" value="UniProtKB-KW"/>
</dbReference>
<dbReference type="SUPFAM" id="SSF54768">
    <property type="entry name" value="dsRNA-binding domain-like"/>
    <property type="match status" value="1"/>
</dbReference>
<evidence type="ECO:0000256" key="8">
    <source>
        <dbReference type="ARBA" id="ARBA00022759"/>
    </source>
</evidence>
<dbReference type="CDD" id="cd00593">
    <property type="entry name" value="RIBOc"/>
    <property type="match status" value="1"/>
</dbReference>